<dbReference type="EMBL" id="BARV01020180">
    <property type="protein sequence ID" value="GAI24473.1"/>
    <property type="molecule type" value="Genomic_DNA"/>
</dbReference>
<dbReference type="InterPro" id="IPR025965">
    <property type="entry name" value="FlgD/Vpr_Ig-like"/>
</dbReference>
<organism evidence="2">
    <name type="scientific">marine sediment metagenome</name>
    <dbReference type="NCBI Taxonomy" id="412755"/>
    <lineage>
        <taxon>unclassified sequences</taxon>
        <taxon>metagenomes</taxon>
        <taxon>ecological metagenomes</taxon>
    </lineage>
</organism>
<proteinExistence type="predicted"/>
<dbReference type="Gene3D" id="2.60.40.4070">
    <property type="match status" value="1"/>
</dbReference>
<dbReference type="AlphaFoldDB" id="X1LZI7"/>
<protein>
    <recommendedName>
        <fullName evidence="1">FlgD/Vpr Ig-like domain-containing protein</fullName>
    </recommendedName>
</protein>
<evidence type="ECO:0000313" key="2">
    <source>
        <dbReference type="EMBL" id="GAI24473.1"/>
    </source>
</evidence>
<feature type="domain" description="FlgD/Vpr Ig-like" evidence="1">
    <location>
        <begin position="2"/>
        <end position="53"/>
    </location>
</feature>
<comment type="caution">
    <text evidence="2">The sequence shown here is derived from an EMBL/GenBank/DDBJ whole genome shotgun (WGS) entry which is preliminary data.</text>
</comment>
<dbReference type="Pfam" id="PF13860">
    <property type="entry name" value="FlgD_ig"/>
    <property type="match status" value="1"/>
</dbReference>
<evidence type="ECO:0000259" key="1">
    <source>
        <dbReference type="Pfam" id="PF13860"/>
    </source>
</evidence>
<sequence length="65" mass="7253">ISLKIYDVSGRLVRSFNLASDFLSLASTISWDGTDDLGRQVTQGIYFIKLESSGFKAIEKVILLR</sequence>
<feature type="non-terminal residue" evidence="2">
    <location>
        <position position="1"/>
    </location>
</feature>
<reference evidence="2" key="1">
    <citation type="journal article" date="2014" name="Front. Microbiol.">
        <title>High frequency of phylogenetically diverse reductive dehalogenase-homologous genes in deep subseafloor sedimentary metagenomes.</title>
        <authorList>
            <person name="Kawai M."/>
            <person name="Futagami T."/>
            <person name="Toyoda A."/>
            <person name="Takaki Y."/>
            <person name="Nishi S."/>
            <person name="Hori S."/>
            <person name="Arai W."/>
            <person name="Tsubouchi T."/>
            <person name="Morono Y."/>
            <person name="Uchiyama I."/>
            <person name="Ito T."/>
            <person name="Fujiyama A."/>
            <person name="Inagaki F."/>
            <person name="Takami H."/>
        </authorList>
    </citation>
    <scope>NUCLEOTIDE SEQUENCE</scope>
    <source>
        <strain evidence="2">Expedition CK06-06</strain>
    </source>
</reference>
<dbReference type="InterPro" id="IPR026444">
    <property type="entry name" value="Secre_tail"/>
</dbReference>
<dbReference type="NCBIfam" id="TIGR04183">
    <property type="entry name" value="Por_Secre_tail"/>
    <property type="match status" value="1"/>
</dbReference>
<accession>X1LZI7</accession>
<gene>
    <name evidence="2" type="ORF">S06H3_33750</name>
</gene>
<name>X1LZI7_9ZZZZ</name>